<dbReference type="Proteomes" id="UP001262754">
    <property type="component" value="Unassembled WGS sequence"/>
</dbReference>
<gene>
    <name evidence="2" type="ORF">J2800_001893</name>
</gene>
<accession>A0ABU1MZM5</accession>
<keyword evidence="1" id="KW-0732">Signal</keyword>
<organism evidence="2 3">
    <name type="scientific">Caulobacter rhizosphaerae</name>
    <dbReference type="NCBI Taxonomy" id="2010972"/>
    <lineage>
        <taxon>Bacteria</taxon>
        <taxon>Pseudomonadati</taxon>
        <taxon>Pseudomonadota</taxon>
        <taxon>Alphaproteobacteria</taxon>
        <taxon>Caulobacterales</taxon>
        <taxon>Caulobacteraceae</taxon>
        <taxon>Caulobacter</taxon>
    </lineage>
</organism>
<feature type="chain" id="PRO_5047100566" evidence="1">
    <location>
        <begin position="22"/>
        <end position="118"/>
    </location>
</feature>
<proteinExistence type="predicted"/>
<evidence type="ECO:0000256" key="1">
    <source>
        <dbReference type="SAM" id="SignalP"/>
    </source>
</evidence>
<protein>
    <submittedName>
        <fullName evidence="2">Opacity protein-like surface antigen</fullName>
    </submittedName>
</protein>
<sequence length="118" mass="11813">MKKVIIAAAVALSALAGAAQAAEVSNTQFLQAARCRGLAASEGLGKLDTAGIDAFLKQETGARELPVRVSANNKISGAQKEGDKADGAKKEKLLAERSGACSAWLGGAATGAAMNTAN</sequence>
<reference evidence="2 3" key="1">
    <citation type="submission" date="2023-07" db="EMBL/GenBank/DDBJ databases">
        <title>Sorghum-associated microbial communities from plants grown in Nebraska, USA.</title>
        <authorList>
            <person name="Schachtman D."/>
        </authorList>
    </citation>
    <scope>NUCLEOTIDE SEQUENCE [LARGE SCALE GENOMIC DNA]</scope>
    <source>
        <strain evidence="2 3">DS2154</strain>
    </source>
</reference>
<comment type="caution">
    <text evidence="2">The sequence shown here is derived from an EMBL/GenBank/DDBJ whole genome shotgun (WGS) entry which is preliminary data.</text>
</comment>
<dbReference type="EMBL" id="JAVDRL010000005">
    <property type="protein sequence ID" value="MDR6531151.1"/>
    <property type="molecule type" value="Genomic_DNA"/>
</dbReference>
<feature type="signal peptide" evidence="1">
    <location>
        <begin position="1"/>
        <end position="21"/>
    </location>
</feature>
<dbReference type="RefSeq" id="WP_056755512.1">
    <property type="nucleotide sequence ID" value="NZ_BMLD01000006.1"/>
</dbReference>
<name>A0ABU1MZM5_9CAUL</name>
<evidence type="ECO:0000313" key="2">
    <source>
        <dbReference type="EMBL" id="MDR6531151.1"/>
    </source>
</evidence>
<evidence type="ECO:0000313" key="3">
    <source>
        <dbReference type="Proteomes" id="UP001262754"/>
    </source>
</evidence>
<keyword evidence="3" id="KW-1185">Reference proteome</keyword>